<dbReference type="EMBL" id="MF417875">
    <property type="protein sequence ID" value="ASN68281.1"/>
    <property type="molecule type" value="Genomic_DNA"/>
</dbReference>
<proteinExistence type="predicted"/>
<name>A0A2H4J872_9CAUD</name>
<organism evidence="1">
    <name type="scientific">uncultured Caudovirales phage</name>
    <dbReference type="NCBI Taxonomy" id="2100421"/>
    <lineage>
        <taxon>Viruses</taxon>
        <taxon>Duplodnaviria</taxon>
        <taxon>Heunggongvirae</taxon>
        <taxon>Uroviricota</taxon>
        <taxon>Caudoviricetes</taxon>
        <taxon>Peduoviridae</taxon>
        <taxon>Maltschvirus</taxon>
        <taxon>Maltschvirus maltsch</taxon>
    </lineage>
</organism>
<reference evidence="1" key="1">
    <citation type="submission" date="2017-06" db="EMBL/GenBank/DDBJ databases">
        <title>Novel phages from South African skin metaviromes.</title>
        <authorList>
            <person name="van Zyl L.J."/>
            <person name="Abrahams Y."/>
            <person name="Stander E.A."/>
            <person name="Kirby B.M."/>
            <person name="Clavaud C."/>
            <person name="Farcet C."/>
            <person name="Breton L."/>
            <person name="Trindade M.I."/>
        </authorList>
    </citation>
    <scope>NUCLEOTIDE SEQUENCE</scope>
</reference>
<gene>
    <name evidence="1" type="ORF">10S11_19</name>
</gene>
<accession>A0A2H4J872</accession>
<protein>
    <submittedName>
        <fullName evidence="1">Uncharacterized protein</fullName>
    </submittedName>
</protein>
<evidence type="ECO:0000313" key="1">
    <source>
        <dbReference type="EMBL" id="ASN68281.1"/>
    </source>
</evidence>
<sequence length="118" mass="13062">MSIERKQTYVGENKTILQFAGELFQNMSVKVNKSDVPEVDGKRILKAGTVISKDGKIVDGTKVTNDKACGLVYRDIDFTYSNGTETIPVTIFGFIKESALPKAVSEESKAVMKMIMFM</sequence>